<dbReference type="InterPro" id="IPR051202">
    <property type="entry name" value="Peptidase_C40"/>
</dbReference>
<feature type="domain" description="NlpC/P60" evidence="5">
    <location>
        <begin position="166"/>
        <end position="290"/>
    </location>
</feature>
<comment type="similarity">
    <text evidence="1">Belongs to the peptidase C40 family.</text>
</comment>
<dbReference type="SUPFAM" id="SSF54001">
    <property type="entry name" value="Cysteine proteinases"/>
    <property type="match status" value="1"/>
</dbReference>
<protein>
    <submittedName>
        <fullName evidence="6">NlpC/P60 family protein</fullName>
    </submittedName>
</protein>
<dbReference type="RefSeq" id="WP_379898662.1">
    <property type="nucleotide sequence ID" value="NZ_JBHRTR010000015.1"/>
</dbReference>
<dbReference type="Pfam" id="PF18348">
    <property type="entry name" value="SH3_16"/>
    <property type="match status" value="1"/>
</dbReference>
<evidence type="ECO:0000256" key="1">
    <source>
        <dbReference type="ARBA" id="ARBA00007074"/>
    </source>
</evidence>
<proteinExistence type="inferred from homology"/>
<evidence type="ECO:0000313" key="6">
    <source>
        <dbReference type="EMBL" id="MFC3226615.1"/>
    </source>
</evidence>
<dbReference type="Gene3D" id="3.90.1720.10">
    <property type="entry name" value="endopeptidase domain like (from Nostoc punctiforme)"/>
    <property type="match status" value="1"/>
</dbReference>
<organism evidence="6 7">
    <name type="scientific">Marinibaculum pumilum</name>
    <dbReference type="NCBI Taxonomy" id="1766165"/>
    <lineage>
        <taxon>Bacteria</taxon>
        <taxon>Pseudomonadati</taxon>
        <taxon>Pseudomonadota</taxon>
        <taxon>Alphaproteobacteria</taxon>
        <taxon>Rhodospirillales</taxon>
        <taxon>Rhodospirillaceae</taxon>
        <taxon>Marinibaculum</taxon>
    </lineage>
</organism>
<dbReference type="PROSITE" id="PS51935">
    <property type="entry name" value="NLPC_P60"/>
    <property type="match status" value="1"/>
</dbReference>
<accession>A0ABV7KW94</accession>
<dbReference type="EMBL" id="JBHRTR010000015">
    <property type="protein sequence ID" value="MFC3226615.1"/>
    <property type="molecule type" value="Genomic_DNA"/>
</dbReference>
<keyword evidence="7" id="KW-1185">Reference proteome</keyword>
<comment type="caution">
    <text evidence="6">The sequence shown here is derived from an EMBL/GenBank/DDBJ whole genome shotgun (WGS) entry which is preliminary data.</text>
</comment>
<dbReference type="PANTHER" id="PTHR47053:SF1">
    <property type="entry name" value="MUREIN DD-ENDOPEPTIDASE MEPH-RELATED"/>
    <property type="match status" value="1"/>
</dbReference>
<dbReference type="Pfam" id="PF00877">
    <property type="entry name" value="NLPC_P60"/>
    <property type="match status" value="1"/>
</dbReference>
<evidence type="ECO:0000256" key="4">
    <source>
        <dbReference type="ARBA" id="ARBA00022807"/>
    </source>
</evidence>
<keyword evidence="3" id="KW-0378">Hydrolase</keyword>
<gene>
    <name evidence="6" type="ORF">ACFOGJ_05195</name>
</gene>
<dbReference type="InterPro" id="IPR041382">
    <property type="entry name" value="SH3_16"/>
</dbReference>
<evidence type="ECO:0000256" key="2">
    <source>
        <dbReference type="ARBA" id="ARBA00022670"/>
    </source>
</evidence>
<dbReference type="Proteomes" id="UP001595528">
    <property type="component" value="Unassembled WGS sequence"/>
</dbReference>
<name>A0ABV7KW94_9PROT</name>
<reference evidence="7" key="1">
    <citation type="journal article" date="2019" name="Int. J. Syst. Evol. Microbiol.">
        <title>The Global Catalogue of Microorganisms (GCM) 10K type strain sequencing project: providing services to taxonomists for standard genome sequencing and annotation.</title>
        <authorList>
            <consortium name="The Broad Institute Genomics Platform"/>
            <consortium name="The Broad Institute Genome Sequencing Center for Infectious Disease"/>
            <person name="Wu L."/>
            <person name="Ma J."/>
        </authorList>
    </citation>
    <scope>NUCLEOTIDE SEQUENCE [LARGE SCALE GENOMIC DNA]</scope>
    <source>
        <strain evidence="7">KCTC 42964</strain>
    </source>
</reference>
<dbReference type="InterPro" id="IPR000064">
    <property type="entry name" value="NLP_P60_dom"/>
</dbReference>
<evidence type="ECO:0000313" key="7">
    <source>
        <dbReference type="Proteomes" id="UP001595528"/>
    </source>
</evidence>
<keyword evidence="4" id="KW-0788">Thiol protease</keyword>
<dbReference type="PANTHER" id="PTHR47053">
    <property type="entry name" value="MUREIN DD-ENDOPEPTIDASE MEPH-RELATED"/>
    <property type="match status" value="1"/>
</dbReference>
<sequence>MAGTSPDRRLNACRPDLADERLRDTVAAERYVAAQPARIATGLVPVRPAPDPATAVDTYFTAGEPVGVFERRDGWAWCQSEDDGYVGYIPVAALSPDMPAGDTAWIANPLAFVFAEPDLKTAILDTLPRHARVTLTDAAPLETRRTFYRQLQGGGFVAQAALSASPPTSPDLLAAARLYLGAPYLWAGKSFAGIDCSGLVQRAFQDLGRPVPRDSDMQQAHFADAVAATGVRDLVPGDLVYGRGHVGIVTGPAVIHAEGTRHMRVIEQPVADFFAEVFGDDWSQVAVRRP</sequence>
<evidence type="ECO:0000259" key="5">
    <source>
        <dbReference type="PROSITE" id="PS51935"/>
    </source>
</evidence>
<evidence type="ECO:0000256" key="3">
    <source>
        <dbReference type="ARBA" id="ARBA00022801"/>
    </source>
</evidence>
<dbReference type="InterPro" id="IPR038765">
    <property type="entry name" value="Papain-like_cys_pep_sf"/>
</dbReference>
<keyword evidence="2" id="KW-0645">Protease</keyword>